<organism evidence="1 2">
    <name type="scientific">Morus notabilis</name>
    <dbReference type="NCBI Taxonomy" id="981085"/>
    <lineage>
        <taxon>Eukaryota</taxon>
        <taxon>Viridiplantae</taxon>
        <taxon>Streptophyta</taxon>
        <taxon>Embryophyta</taxon>
        <taxon>Tracheophyta</taxon>
        <taxon>Spermatophyta</taxon>
        <taxon>Magnoliopsida</taxon>
        <taxon>eudicotyledons</taxon>
        <taxon>Gunneridae</taxon>
        <taxon>Pentapetalae</taxon>
        <taxon>rosids</taxon>
        <taxon>fabids</taxon>
        <taxon>Rosales</taxon>
        <taxon>Moraceae</taxon>
        <taxon>Moreae</taxon>
        <taxon>Morus</taxon>
    </lineage>
</organism>
<dbReference type="Proteomes" id="UP000030645">
    <property type="component" value="Unassembled WGS sequence"/>
</dbReference>
<sequence length="86" mass="9696">MESEPICRLFVTVRFGSDLIDKKTSNKPKYHPNVNDGCIIVQVYSQTHIPYLASQPFLTVLIGTGKKLTDTIPGLSAVSNYSYRYR</sequence>
<dbReference type="AlphaFoldDB" id="W9RZZ2"/>
<dbReference type="EMBL" id="KE345890">
    <property type="protein sequence ID" value="EXC19699.1"/>
    <property type="molecule type" value="Genomic_DNA"/>
</dbReference>
<name>W9RZZ2_9ROSA</name>
<gene>
    <name evidence="1" type="ORF">L484_008324</name>
</gene>
<evidence type="ECO:0000313" key="2">
    <source>
        <dbReference type="Proteomes" id="UP000030645"/>
    </source>
</evidence>
<evidence type="ECO:0000313" key="1">
    <source>
        <dbReference type="EMBL" id="EXC19699.1"/>
    </source>
</evidence>
<reference evidence="2" key="1">
    <citation type="submission" date="2013-01" db="EMBL/GenBank/DDBJ databases">
        <title>Draft Genome Sequence of a Mulberry Tree, Morus notabilis C.K. Schneid.</title>
        <authorList>
            <person name="He N."/>
            <person name="Zhao S."/>
        </authorList>
    </citation>
    <scope>NUCLEOTIDE SEQUENCE</scope>
</reference>
<proteinExistence type="predicted"/>
<keyword evidence="2" id="KW-1185">Reference proteome</keyword>
<accession>W9RZZ2</accession>
<protein>
    <submittedName>
        <fullName evidence="1">Uncharacterized protein</fullName>
    </submittedName>
</protein>